<evidence type="ECO:0000313" key="2">
    <source>
        <dbReference type="EMBL" id="RFM30998.1"/>
    </source>
</evidence>
<dbReference type="AlphaFoldDB" id="A0A3E1NTA2"/>
<reference evidence="2 3" key="1">
    <citation type="submission" date="2018-08" db="EMBL/GenBank/DDBJ databases">
        <title>Chitinophaga sp. K20C18050901, a novel bacterium isolated from forest soil.</title>
        <authorList>
            <person name="Wang C."/>
        </authorList>
    </citation>
    <scope>NUCLEOTIDE SEQUENCE [LARGE SCALE GENOMIC DNA]</scope>
    <source>
        <strain evidence="2 3">K20C18050901</strain>
    </source>
</reference>
<dbReference type="Proteomes" id="UP000261174">
    <property type="component" value="Unassembled WGS sequence"/>
</dbReference>
<evidence type="ECO:0000256" key="1">
    <source>
        <dbReference type="SAM" id="Phobius"/>
    </source>
</evidence>
<keyword evidence="1" id="KW-0812">Transmembrane</keyword>
<sequence>MKKNLFLLPTLSAGFFVLISITCLWEFYNWRPKRLRFIDYISFPNFHVKRDFIDIHFTGDEEKDAIKFSFAQLSVQEIIENADTLHGVHFSYGDSSTYQSLIHTFDLLYAARAQCYQCDHAEIWFFYCP</sequence>
<accession>A0A3E1NTA2</accession>
<keyword evidence="1" id="KW-0472">Membrane</keyword>
<dbReference type="RefSeq" id="WP_116857312.1">
    <property type="nucleotide sequence ID" value="NZ_QTJV01000017.1"/>
</dbReference>
<comment type="caution">
    <text evidence="2">The sequence shown here is derived from an EMBL/GenBank/DDBJ whole genome shotgun (WGS) entry which is preliminary data.</text>
</comment>
<dbReference type="OrthoDB" id="680678at2"/>
<keyword evidence="3" id="KW-1185">Reference proteome</keyword>
<keyword evidence="1" id="KW-1133">Transmembrane helix</keyword>
<feature type="transmembrane region" description="Helical" evidence="1">
    <location>
        <begin position="6"/>
        <end position="28"/>
    </location>
</feature>
<name>A0A3E1NTA2_9BACT</name>
<evidence type="ECO:0000313" key="3">
    <source>
        <dbReference type="Proteomes" id="UP000261174"/>
    </source>
</evidence>
<protein>
    <submittedName>
        <fullName evidence="2">Uncharacterized protein</fullName>
    </submittedName>
</protein>
<organism evidence="2 3">
    <name type="scientific">Chitinophaga silvisoli</name>
    <dbReference type="NCBI Taxonomy" id="2291814"/>
    <lineage>
        <taxon>Bacteria</taxon>
        <taxon>Pseudomonadati</taxon>
        <taxon>Bacteroidota</taxon>
        <taxon>Chitinophagia</taxon>
        <taxon>Chitinophagales</taxon>
        <taxon>Chitinophagaceae</taxon>
        <taxon>Chitinophaga</taxon>
    </lineage>
</organism>
<gene>
    <name evidence="2" type="ORF">DXN04_31010</name>
</gene>
<proteinExistence type="predicted"/>
<dbReference type="EMBL" id="QTJV01000017">
    <property type="protein sequence ID" value="RFM30998.1"/>
    <property type="molecule type" value="Genomic_DNA"/>
</dbReference>